<keyword evidence="2" id="KW-1185">Reference proteome</keyword>
<sequence length="166" mass="19424">MEIMVLPLHSPYILGSDFAKQELKKVVVRLGVELSLYVVQSMFLLYDDTRTTLWFWYKLWRGARSLFCPNSFLLKRLICVIHYVYFKYIKPKNGVYHRLARPTLRNYKDIIVSLDILVRILRAAEVVFACGQDFTASIEEQLKQAELQLRCGKAVSEANGFRREVI</sequence>
<dbReference type="Proteomes" id="UP000886595">
    <property type="component" value="Unassembled WGS sequence"/>
</dbReference>
<dbReference type="Pfam" id="PF06683">
    <property type="entry name" value="DUF1184"/>
    <property type="match status" value="1"/>
</dbReference>
<dbReference type="OrthoDB" id="1047497at2759"/>
<protein>
    <submittedName>
        <fullName evidence="1">Uncharacterized protein</fullName>
    </submittedName>
</protein>
<comment type="caution">
    <text evidence="1">The sequence shown here is derived from an EMBL/GenBank/DDBJ whole genome shotgun (WGS) entry which is preliminary data.</text>
</comment>
<proteinExistence type="predicted"/>
<reference evidence="1 2" key="1">
    <citation type="submission" date="2020-02" db="EMBL/GenBank/DDBJ databases">
        <authorList>
            <person name="Ma Q."/>
            <person name="Huang Y."/>
            <person name="Song X."/>
            <person name="Pei D."/>
        </authorList>
    </citation>
    <scope>NUCLEOTIDE SEQUENCE [LARGE SCALE GENOMIC DNA]</scope>
    <source>
        <strain evidence="1">Sxm20200214</strain>
        <tissue evidence="1">Leaf</tissue>
    </source>
</reference>
<evidence type="ECO:0000313" key="1">
    <source>
        <dbReference type="EMBL" id="KAG2327035.1"/>
    </source>
</evidence>
<name>A0A8X7WD87_BRACI</name>
<organism evidence="1 2">
    <name type="scientific">Brassica carinata</name>
    <name type="common">Ethiopian mustard</name>
    <name type="synonym">Abyssinian cabbage</name>
    <dbReference type="NCBI Taxonomy" id="52824"/>
    <lineage>
        <taxon>Eukaryota</taxon>
        <taxon>Viridiplantae</taxon>
        <taxon>Streptophyta</taxon>
        <taxon>Embryophyta</taxon>
        <taxon>Tracheophyta</taxon>
        <taxon>Spermatophyta</taxon>
        <taxon>Magnoliopsida</taxon>
        <taxon>eudicotyledons</taxon>
        <taxon>Gunneridae</taxon>
        <taxon>Pentapetalae</taxon>
        <taxon>rosids</taxon>
        <taxon>malvids</taxon>
        <taxon>Brassicales</taxon>
        <taxon>Brassicaceae</taxon>
        <taxon>Brassiceae</taxon>
        <taxon>Brassica</taxon>
    </lineage>
</organism>
<dbReference type="AlphaFoldDB" id="A0A8X7WD87"/>
<dbReference type="EMBL" id="JAAMPC010000002">
    <property type="protein sequence ID" value="KAG2327035.1"/>
    <property type="molecule type" value="Genomic_DNA"/>
</dbReference>
<dbReference type="InterPro" id="IPR009568">
    <property type="entry name" value="DUF1184"/>
</dbReference>
<gene>
    <name evidence="1" type="ORF">Bca52824_009763</name>
</gene>
<evidence type="ECO:0000313" key="2">
    <source>
        <dbReference type="Proteomes" id="UP000886595"/>
    </source>
</evidence>
<accession>A0A8X7WD87</accession>